<dbReference type="PANTHER" id="PTHR13710">
    <property type="entry name" value="DNA HELICASE RECQ FAMILY MEMBER"/>
    <property type="match status" value="1"/>
</dbReference>
<dbReference type="GO" id="GO:0043138">
    <property type="term" value="F:3'-5' DNA helicase activity"/>
    <property type="evidence" value="ECO:0007669"/>
    <property type="project" value="UniProtKB-EC"/>
</dbReference>
<dbReference type="GO" id="GO:0016787">
    <property type="term" value="F:hydrolase activity"/>
    <property type="evidence" value="ECO:0007669"/>
    <property type="project" value="UniProtKB-KW"/>
</dbReference>
<dbReference type="PROSITE" id="PS51194">
    <property type="entry name" value="HELICASE_CTER"/>
    <property type="match status" value="1"/>
</dbReference>
<accession>A0AA35Z5B9</accession>
<evidence type="ECO:0000313" key="8">
    <source>
        <dbReference type="Proteomes" id="UP001177003"/>
    </source>
</evidence>
<gene>
    <name evidence="7" type="ORF">LSALG_LOCUS25490</name>
</gene>
<proteinExistence type="inferred from homology"/>
<dbReference type="EC" id="5.6.2.4" evidence="5"/>
<evidence type="ECO:0000256" key="3">
    <source>
        <dbReference type="ARBA" id="ARBA00022806"/>
    </source>
</evidence>
<dbReference type="GO" id="GO:0005634">
    <property type="term" value="C:nucleus"/>
    <property type="evidence" value="ECO:0007669"/>
    <property type="project" value="TreeGrafter"/>
</dbReference>
<dbReference type="SMART" id="SM00490">
    <property type="entry name" value="HELICc"/>
    <property type="match status" value="1"/>
</dbReference>
<evidence type="ECO:0000313" key="7">
    <source>
        <dbReference type="EMBL" id="CAI9286051.1"/>
    </source>
</evidence>
<dbReference type="GO" id="GO:0000724">
    <property type="term" value="P:double-strand break repair via homologous recombination"/>
    <property type="evidence" value="ECO:0007669"/>
    <property type="project" value="TreeGrafter"/>
</dbReference>
<dbReference type="InterPro" id="IPR027417">
    <property type="entry name" value="P-loop_NTPase"/>
</dbReference>
<evidence type="ECO:0000256" key="2">
    <source>
        <dbReference type="ARBA" id="ARBA00022801"/>
    </source>
</evidence>
<evidence type="ECO:0000256" key="4">
    <source>
        <dbReference type="ARBA" id="ARBA00034617"/>
    </source>
</evidence>
<keyword evidence="8" id="KW-1185">Reference proteome</keyword>
<keyword evidence="3" id="KW-0547">Nucleotide-binding</keyword>
<protein>
    <recommendedName>
        <fullName evidence="5">DNA 3'-5' helicase</fullName>
        <ecNumber evidence="5">5.6.2.4</ecNumber>
    </recommendedName>
</protein>
<evidence type="ECO:0000256" key="5">
    <source>
        <dbReference type="ARBA" id="ARBA00034808"/>
    </source>
</evidence>
<organism evidence="7 8">
    <name type="scientific">Lactuca saligna</name>
    <name type="common">Willowleaf lettuce</name>
    <dbReference type="NCBI Taxonomy" id="75948"/>
    <lineage>
        <taxon>Eukaryota</taxon>
        <taxon>Viridiplantae</taxon>
        <taxon>Streptophyta</taxon>
        <taxon>Embryophyta</taxon>
        <taxon>Tracheophyta</taxon>
        <taxon>Spermatophyta</taxon>
        <taxon>Magnoliopsida</taxon>
        <taxon>eudicotyledons</taxon>
        <taxon>Gunneridae</taxon>
        <taxon>Pentapetalae</taxon>
        <taxon>asterids</taxon>
        <taxon>campanulids</taxon>
        <taxon>Asterales</taxon>
        <taxon>Asteraceae</taxon>
        <taxon>Cichorioideae</taxon>
        <taxon>Cichorieae</taxon>
        <taxon>Lactucinae</taxon>
        <taxon>Lactuca</taxon>
    </lineage>
</organism>
<comment type="catalytic activity">
    <reaction evidence="4">
        <text>Couples ATP hydrolysis with the unwinding of duplex DNA by translocating in the 3'-5' direction.</text>
        <dbReference type="EC" id="5.6.2.4"/>
    </reaction>
</comment>
<evidence type="ECO:0000256" key="1">
    <source>
        <dbReference type="ARBA" id="ARBA00005446"/>
    </source>
</evidence>
<dbReference type="Proteomes" id="UP001177003">
    <property type="component" value="Chromosome 5"/>
</dbReference>
<dbReference type="GO" id="GO:0005737">
    <property type="term" value="C:cytoplasm"/>
    <property type="evidence" value="ECO:0007669"/>
    <property type="project" value="TreeGrafter"/>
</dbReference>
<name>A0AA35Z5B9_LACSI</name>
<dbReference type="EMBL" id="OX465081">
    <property type="protein sequence ID" value="CAI9286051.1"/>
    <property type="molecule type" value="Genomic_DNA"/>
</dbReference>
<dbReference type="InterPro" id="IPR004589">
    <property type="entry name" value="DNA_helicase_ATP-dep_RecQ"/>
</dbReference>
<feature type="domain" description="Helicase C-terminal" evidence="6">
    <location>
        <begin position="125"/>
        <end position="270"/>
    </location>
</feature>
<reference evidence="7" key="1">
    <citation type="submission" date="2023-04" db="EMBL/GenBank/DDBJ databases">
        <authorList>
            <person name="Vijverberg K."/>
            <person name="Xiong W."/>
            <person name="Schranz E."/>
        </authorList>
    </citation>
    <scope>NUCLEOTIDE SEQUENCE</scope>
</reference>
<keyword evidence="2" id="KW-0378">Hydrolase</keyword>
<dbReference type="GO" id="GO:0005694">
    <property type="term" value="C:chromosome"/>
    <property type="evidence" value="ECO:0007669"/>
    <property type="project" value="TreeGrafter"/>
</dbReference>
<dbReference type="InterPro" id="IPR001650">
    <property type="entry name" value="Helicase_C-like"/>
</dbReference>
<keyword evidence="3" id="KW-0347">Helicase</keyword>
<dbReference type="NCBIfam" id="TIGR00614">
    <property type="entry name" value="recQ_fam"/>
    <property type="match status" value="1"/>
</dbReference>
<dbReference type="Gene3D" id="3.40.50.300">
    <property type="entry name" value="P-loop containing nucleotide triphosphate hydrolases"/>
    <property type="match status" value="2"/>
</dbReference>
<dbReference type="AlphaFoldDB" id="A0AA35Z5B9"/>
<dbReference type="CDD" id="cd18794">
    <property type="entry name" value="SF2_C_RecQ"/>
    <property type="match status" value="1"/>
</dbReference>
<evidence type="ECO:0000259" key="6">
    <source>
        <dbReference type="PROSITE" id="PS51194"/>
    </source>
</evidence>
<dbReference type="PANTHER" id="PTHR13710:SF156">
    <property type="entry name" value="ATP-DEPENDENT DNA HELICASE Q-LIKE 4B"/>
    <property type="match status" value="1"/>
</dbReference>
<dbReference type="SUPFAM" id="SSF52540">
    <property type="entry name" value="P-loop containing nucleoside triphosphate hydrolases"/>
    <property type="match status" value="2"/>
</dbReference>
<sequence>MMYSISTFQSTDLLCHTRGCRSDALLRQLENLYARELLDRIVIDETHCVSQWGHDLRPYYQSLGILKQKFSNIPLLVLTDIAIASFKEDVVQALGLVDCIIFRQSFNRPNLRFSVIPKTEKCMEDIDKFIKDNHFDECGIIYCLSRMDSEKVAKKLQGFWHKAAFYHASMDPDERASFQKMWSKDEVNIICATMAFGIGINKSDVRFFIQHSLPKSIEGYHQECGRTGRDGQHSSCILYYSYSNYIRVKHMLSHGSMEQSSFASHASSLNSGRVLETNTENHLRMEISLFFKEAMAGKTRFGAARRVTRGDFVLIY</sequence>
<keyword evidence="3" id="KW-0067">ATP-binding</keyword>
<dbReference type="Pfam" id="PF00271">
    <property type="entry name" value="Helicase_C"/>
    <property type="match status" value="1"/>
</dbReference>
<comment type="similarity">
    <text evidence="1">Belongs to the helicase family. RecQ subfamily.</text>
</comment>
<dbReference type="GO" id="GO:0009378">
    <property type="term" value="F:four-way junction helicase activity"/>
    <property type="evidence" value="ECO:0007669"/>
    <property type="project" value="TreeGrafter"/>
</dbReference>